<dbReference type="InterPro" id="IPR005117">
    <property type="entry name" value="NiRdtase/SiRdtase_haem-b_fer"/>
</dbReference>
<dbReference type="InterPro" id="IPR045854">
    <property type="entry name" value="NO2/SO3_Rdtase_4Fe4S_sf"/>
</dbReference>
<feature type="domain" description="Nitrite/sulphite reductase 4Fe-4S" evidence="8">
    <location>
        <begin position="137"/>
        <end position="287"/>
    </location>
</feature>
<keyword evidence="3" id="KW-0349">Heme</keyword>
<gene>
    <name evidence="10" type="ORF">FM071_03045</name>
</gene>
<dbReference type="GO" id="GO:0046872">
    <property type="term" value="F:metal ion binding"/>
    <property type="evidence" value="ECO:0007669"/>
    <property type="project" value="UniProtKB-KW"/>
</dbReference>
<keyword evidence="11" id="KW-1185">Reference proteome</keyword>
<evidence type="ECO:0000256" key="7">
    <source>
        <dbReference type="ARBA" id="ARBA00023014"/>
    </source>
</evidence>
<proteinExistence type="inferred from homology"/>
<dbReference type="EMBL" id="CP041406">
    <property type="protein sequence ID" value="QOP45311.1"/>
    <property type="molecule type" value="Genomic_DNA"/>
</dbReference>
<sequence length="638" mass="72331">MEALQKAFDARNKKLNKIEKVKALKSPKEAIEKLEEYAREGFASIPEEDKLYFLKCFGIYYRPATPEKFMLKLRIPGGYMNAEQAKVIGECAEEFGQDYIDLTTRAQCELRYLRIEDLPTIIKRLEDVGINAYQTGVDNIRGIMADPFDERAFDNVLPSHHILLKMQEMFLNNPEWISVLPRKFNTAITGNIANRCNVFCHDASFVLAQKEGVYGYNMYLGGKVGVVGKPADIFLKNEEEVLAAFNAIIDIFKCFGFRDNRNKNRLHFLIEAVGMTEIAAAIRENAGIDFAGAGMTMTQMDYFEPDQGRVQLCDGSFGVHVVVPSGVFKGSSMKEAARLSQTYGDSELRLDMEQSLYIMGIKDVDALLRESYFEEYKSLHSPYFNHLIACAGTAHCPFGVIENKNDAIEMATYLDEKVALESGRIRLYWSACVKGCGIHGLGDIGFEGCKAKVKGINGSGVNIYLGGKIAGNGALEGHTVLKEAPLEYAKYYVESLAVEYKRLRLENESFEVFTDRILRNFTSAKIGFVMMLLAYFRAKNIDVDFGFETKVLTGKNEEFEVFELGRRLYYHFAKKEAYTSYERFTNVIKSEKLENIRKLSPGIDENIAQMLELILHSDEKRRAVVFSELIPFIMLYEK</sequence>
<comment type="similarity">
    <text evidence="1">Belongs to the nitrite and sulfite reductase 4Fe-4S domain family.</text>
</comment>
<evidence type="ECO:0000256" key="3">
    <source>
        <dbReference type="ARBA" id="ARBA00022617"/>
    </source>
</evidence>
<reference evidence="10 11" key="1">
    <citation type="submission" date="2019-07" db="EMBL/GenBank/DDBJ databases">
        <title>Sulfurimonas paralvinellae sp. nov., a novel mesophilic, hydrogen- and sulfur-oxidizing chemolithoautotroph within the Epsilonproteo- bacteria isolated from a deep-sea hydrothermal vent polychaete nest, reclassification of Thiomicrospira denitrificans as Sulfurimonas denitrificans comb. nov. and emended description of the genus Sulfurimonas.</title>
        <authorList>
            <person name="Wang S."/>
            <person name="Jiang L."/>
            <person name="Shao Z."/>
        </authorList>
    </citation>
    <scope>NUCLEOTIDE SEQUENCE [LARGE SCALE GENOMIC DNA]</scope>
    <source>
        <strain evidence="10 11">GO25</strain>
    </source>
</reference>
<evidence type="ECO:0000256" key="5">
    <source>
        <dbReference type="ARBA" id="ARBA00023002"/>
    </source>
</evidence>
<evidence type="ECO:0000256" key="6">
    <source>
        <dbReference type="ARBA" id="ARBA00023004"/>
    </source>
</evidence>
<dbReference type="InterPro" id="IPR036136">
    <property type="entry name" value="Nit/Sulf_reduc_fer-like_dom_sf"/>
</dbReference>
<keyword evidence="2" id="KW-0004">4Fe-4S</keyword>
<evidence type="ECO:0000256" key="1">
    <source>
        <dbReference type="ARBA" id="ARBA00010429"/>
    </source>
</evidence>
<dbReference type="Pfam" id="PF01077">
    <property type="entry name" value="NIR_SIR"/>
    <property type="match status" value="1"/>
</dbReference>
<keyword evidence="6" id="KW-0408">Iron</keyword>
<dbReference type="GO" id="GO:0020037">
    <property type="term" value="F:heme binding"/>
    <property type="evidence" value="ECO:0007669"/>
    <property type="project" value="InterPro"/>
</dbReference>
<dbReference type="InterPro" id="IPR006067">
    <property type="entry name" value="NO2/SO3_Rdtase_4Fe4S_dom"/>
</dbReference>
<keyword evidence="4" id="KW-0479">Metal-binding</keyword>
<dbReference type="Gene3D" id="3.90.480.20">
    <property type="match status" value="1"/>
</dbReference>
<dbReference type="PANTHER" id="PTHR32439">
    <property type="entry name" value="FERREDOXIN--NITRITE REDUCTASE, CHLOROPLASTIC"/>
    <property type="match status" value="1"/>
</dbReference>
<keyword evidence="5" id="KW-0560">Oxidoreductase</keyword>
<dbReference type="SUPFAM" id="SSF56014">
    <property type="entry name" value="Nitrite and sulphite reductase 4Fe-4S domain-like"/>
    <property type="match status" value="2"/>
</dbReference>
<dbReference type="Proteomes" id="UP000593580">
    <property type="component" value="Chromosome"/>
</dbReference>
<name>A0A7M1B6I1_9BACT</name>
<dbReference type="InterPro" id="IPR051329">
    <property type="entry name" value="NIR_SIR_4Fe-4S"/>
</dbReference>
<dbReference type="SUPFAM" id="SSF55124">
    <property type="entry name" value="Nitrite/Sulfite reductase N-terminal domain-like"/>
    <property type="match status" value="2"/>
</dbReference>
<organism evidence="10 11">
    <name type="scientific">Sulfurimonas paralvinellae</name>
    <dbReference type="NCBI Taxonomy" id="317658"/>
    <lineage>
        <taxon>Bacteria</taxon>
        <taxon>Pseudomonadati</taxon>
        <taxon>Campylobacterota</taxon>
        <taxon>Epsilonproteobacteria</taxon>
        <taxon>Campylobacterales</taxon>
        <taxon>Sulfurimonadaceae</taxon>
        <taxon>Sulfurimonas</taxon>
    </lineage>
</organism>
<evidence type="ECO:0000313" key="10">
    <source>
        <dbReference type="EMBL" id="QOP45311.1"/>
    </source>
</evidence>
<evidence type="ECO:0000313" key="11">
    <source>
        <dbReference type="Proteomes" id="UP000593580"/>
    </source>
</evidence>
<dbReference type="RefSeq" id="WP_193111558.1">
    <property type="nucleotide sequence ID" value="NZ_CP041406.1"/>
</dbReference>
<accession>A0A7M1B6I1</accession>
<evidence type="ECO:0000259" key="9">
    <source>
        <dbReference type="Pfam" id="PF03460"/>
    </source>
</evidence>
<keyword evidence="7" id="KW-0411">Iron-sulfur</keyword>
<evidence type="ECO:0000256" key="4">
    <source>
        <dbReference type="ARBA" id="ARBA00022723"/>
    </source>
</evidence>
<dbReference type="KEGG" id="spal:FM071_03045"/>
<feature type="domain" description="Nitrite/Sulfite reductase ferredoxin-like" evidence="9">
    <location>
        <begin position="315"/>
        <end position="365"/>
    </location>
</feature>
<evidence type="ECO:0000259" key="8">
    <source>
        <dbReference type="Pfam" id="PF01077"/>
    </source>
</evidence>
<dbReference type="Gene3D" id="3.30.413.10">
    <property type="entry name" value="Sulfite Reductase Hemoprotein, domain 1"/>
    <property type="match status" value="2"/>
</dbReference>
<dbReference type="GO" id="GO:0016491">
    <property type="term" value="F:oxidoreductase activity"/>
    <property type="evidence" value="ECO:0007669"/>
    <property type="project" value="UniProtKB-KW"/>
</dbReference>
<feature type="domain" description="Nitrite/Sulfite reductase ferredoxin-like" evidence="9">
    <location>
        <begin position="65"/>
        <end position="127"/>
    </location>
</feature>
<evidence type="ECO:0000256" key="2">
    <source>
        <dbReference type="ARBA" id="ARBA00022485"/>
    </source>
</evidence>
<dbReference type="PANTHER" id="PTHR32439:SF0">
    <property type="entry name" value="FERREDOXIN--NITRITE REDUCTASE, CHLOROPLASTIC"/>
    <property type="match status" value="1"/>
</dbReference>
<dbReference type="AlphaFoldDB" id="A0A7M1B6I1"/>
<dbReference type="Pfam" id="PF03460">
    <property type="entry name" value="NIR_SIR_ferr"/>
    <property type="match status" value="2"/>
</dbReference>
<dbReference type="GO" id="GO:0051539">
    <property type="term" value="F:4 iron, 4 sulfur cluster binding"/>
    <property type="evidence" value="ECO:0007669"/>
    <property type="project" value="UniProtKB-KW"/>
</dbReference>
<protein>
    <submittedName>
        <fullName evidence="10">Ferredoxin--nitrite reductase</fullName>
    </submittedName>
</protein>